<dbReference type="GO" id="GO:0035529">
    <property type="term" value="F:NADH pyrophosphatase activity"/>
    <property type="evidence" value="ECO:0007669"/>
    <property type="project" value="TreeGrafter"/>
</dbReference>
<reference evidence="11 12" key="1">
    <citation type="submission" date="2016-11" db="EMBL/GenBank/DDBJ databases">
        <authorList>
            <person name="Varghese N."/>
            <person name="Submissions S."/>
        </authorList>
    </citation>
    <scope>NUCLEOTIDE SEQUENCE [LARGE SCALE GENOMIC DNA]</scope>
    <source>
        <strain evidence="11 12">NFR18</strain>
    </source>
</reference>
<dbReference type="InterPro" id="IPR020084">
    <property type="entry name" value="NUDIX_hydrolase_CS"/>
</dbReference>
<dbReference type="PROSITE" id="PS51462">
    <property type="entry name" value="NUDIX"/>
    <property type="match status" value="1"/>
</dbReference>
<dbReference type="CDD" id="cd03429">
    <property type="entry name" value="NUDIX_NADH_pyrophosphatase_Nudt13"/>
    <property type="match status" value="1"/>
</dbReference>
<protein>
    <recommendedName>
        <fullName evidence="4">NAD(+) diphosphatase</fullName>
        <ecNumber evidence="4">3.6.1.22</ecNumber>
    </recommendedName>
</protein>
<dbReference type="InterPro" id="IPR000086">
    <property type="entry name" value="NUDIX_hydrolase_dom"/>
</dbReference>
<evidence type="ECO:0000256" key="7">
    <source>
        <dbReference type="ARBA" id="ARBA00022842"/>
    </source>
</evidence>
<evidence type="ECO:0000259" key="10">
    <source>
        <dbReference type="PROSITE" id="PS51462"/>
    </source>
</evidence>
<comment type="cofactor">
    <cofactor evidence="2">
        <name>Zn(2+)</name>
        <dbReference type="ChEBI" id="CHEBI:29105"/>
    </cofactor>
</comment>
<organism evidence="11 12">
    <name type="scientific">Janthinobacterium lividum</name>
    <dbReference type="NCBI Taxonomy" id="29581"/>
    <lineage>
        <taxon>Bacteria</taxon>
        <taxon>Pseudomonadati</taxon>
        <taxon>Pseudomonadota</taxon>
        <taxon>Betaproteobacteria</taxon>
        <taxon>Burkholderiales</taxon>
        <taxon>Oxalobacteraceae</taxon>
        <taxon>Janthinobacterium</taxon>
    </lineage>
</organism>
<dbReference type="Pfam" id="PF00293">
    <property type="entry name" value="NUDIX"/>
    <property type="match status" value="1"/>
</dbReference>
<dbReference type="SUPFAM" id="SSF55811">
    <property type="entry name" value="Nudix"/>
    <property type="match status" value="2"/>
</dbReference>
<comment type="caution">
    <text evidence="11">The sequence shown here is derived from an EMBL/GenBank/DDBJ whole genome shotgun (WGS) entry which is preliminary data.</text>
</comment>
<dbReference type="EMBL" id="FPKH01000012">
    <property type="protein sequence ID" value="SFY33246.1"/>
    <property type="molecule type" value="Genomic_DNA"/>
</dbReference>
<comment type="catalytic activity">
    <reaction evidence="9">
        <text>a 5'-end NAD(+)-phospho-ribonucleoside in mRNA + H2O = a 5'-end phospho-adenosine-phospho-ribonucleoside in mRNA + beta-nicotinamide D-ribonucleotide + 2 H(+)</text>
        <dbReference type="Rhea" id="RHEA:60876"/>
        <dbReference type="Rhea" id="RHEA-COMP:15698"/>
        <dbReference type="Rhea" id="RHEA-COMP:15719"/>
        <dbReference type="ChEBI" id="CHEBI:14649"/>
        <dbReference type="ChEBI" id="CHEBI:15377"/>
        <dbReference type="ChEBI" id="CHEBI:15378"/>
        <dbReference type="ChEBI" id="CHEBI:144029"/>
        <dbReference type="ChEBI" id="CHEBI:144051"/>
    </reaction>
    <physiologicalReaction direction="left-to-right" evidence="9">
        <dbReference type="Rhea" id="RHEA:60877"/>
    </physiologicalReaction>
</comment>
<keyword evidence="7" id="KW-0460">Magnesium</keyword>
<dbReference type="GO" id="GO:0005829">
    <property type="term" value="C:cytosol"/>
    <property type="evidence" value="ECO:0007669"/>
    <property type="project" value="TreeGrafter"/>
</dbReference>
<evidence type="ECO:0000256" key="5">
    <source>
        <dbReference type="ARBA" id="ARBA00022723"/>
    </source>
</evidence>
<dbReference type="InterPro" id="IPR050241">
    <property type="entry name" value="NAD-cap_RNA_hydrolase_NudC"/>
</dbReference>
<dbReference type="Proteomes" id="UP000182489">
    <property type="component" value="Unassembled WGS sequence"/>
</dbReference>
<feature type="domain" description="Nudix hydrolase" evidence="10">
    <location>
        <begin position="158"/>
        <end position="281"/>
    </location>
</feature>
<dbReference type="Gene3D" id="3.90.79.10">
    <property type="entry name" value="Nucleoside Triphosphate Pyrophosphohydrolase"/>
    <property type="match status" value="1"/>
</dbReference>
<comment type="cofactor">
    <cofactor evidence="1">
        <name>Mg(2+)</name>
        <dbReference type="ChEBI" id="CHEBI:18420"/>
    </cofactor>
</comment>
<keyword evidence="5" id="KW-0479">Metal-binding</keyword>
<dbReference type="Pfam" id="PF09296">
    <property type="entry name" value="NUDIX-like"/>
    <property type="match status" value="1"/>
</dbReference>
<evidence type="ECO:0000256" key="8">
    <source>
        <dbReference type="ARBA" id="ARBA00023027"/>
    </source>
</evidence>
<dbReference type="PROSITE" id="PS00893">
    <property type="entry name" value="NUDIX_BOX"/>
    <property type="match status" value="1"/>
</dbReference>
<dbReference type="InterPro" id="IPR015375">
    <property type="entry name" value="NADH_PPase-like_N"/>
</dbReference>
<evidence type="ECO:0000313" key="11">
    <source>
        <dbReference type="EMBL" id="SFY33246.1"/>
    </source>
</evidence>
<evidence type="ECO:0000256" key="4">
    <source>
        <dbReference type="ARBA" id="ARBA00012381"/>
    </source>
</evidence>
<evidence type="ECO:0000313" key="12">
    <source>
        <dbReference type="Proteomes" id="UP000182489"/>
    </source>
</evidence>
<sequence>MSNLYKFPFRMLQTPDAFVPLIDAPEPAPAATDTLTFVFHRGRLLLRTPELTLPTAAEVAAYDIDLSRAQPVGLWQGRYCQTVWADEELPPGAGLAWHGMRSLFNAVDDAFLGLASRAVQLAEWARTHRHCGVCATPMQRTRGERCFTCAACGMLAYPRISPAMMVLIRKGEQVLLAMHKHSPSQRFSPLAGFLEAGESIEEGVHREVMEEVGLRVHNLQYFMSQSWPFPHSLMIAFTADYLDGEIRLDENEIAEARWFGPGDAWPEASSSVSISALLVGAHRPPTA</sequence>
<proteinExistence type="inferred from homology"/>
<dbReference type="Gene3D" id="3.90.79.20">
    <property type="match status" value="1"/>
</dbReference>
<accession>A0AB38CHC2</accession>
<dbReference type="PANTHER" id="PTHR42904">
    <property type="entry name" value="NUDIX HYDROLASE, NUDC SUBFAMILY"/>
    <property type="match status" value="1"/>
</dbReference>
<dbReference type="GO" id="GO:0006742">
    <property type="term" value="P:NADP+ catabolic process"/>
    <property type="evidence" value="ECO:0007669"/>
    <property type="project" value="TreeGrafter"/>
</dbReference>
<evidence type="ECO:0000256" key="3">
    <source>
        <dbReference type="ARBA" id="ARBA00009595"/>
    </source>
</evidence>
<comment type="similarity">
    <text evidence="3">Belongs to the Nudix hydrolase family. NudC subfamily.</text>
</comment>
<dbReference type="EC" id="3.6.1.22" evidence="4"/>
<dbReference type="InterPro" id="IPR049734">
    <property type="entry name" value="NudC-like_C"/>
</dbReference>
<evidence type="ECO:0000256" key="2">
    <source>
        <dbReference type="ARBA" id="ARBA00001947"/>
    </source>
</evidence>
<name>A0AB38CHC2_9BURK</name>
<gene>
    <name evidence="11" type="ORF">SAMN03097694_0273</name>
</gene>
<dbReference type="GO" id="GO:0046872">
    <property type="term" value="F:metal ion binding"/>
    <property type="evidence" value="ECO:0007669"/>
    <property type="project" value="UniProtKB-KW"/>
</dbReference>
<dbReference type="AlphaFoldDB" id="A0AB38CHC2"/>
<dbReference type="InterPro" id="IPR015797">
    <property type="entry name" value="NUDIX_hydrolase-like_dom_sf"/>
</dbReference>
<keyword evidence="6" id="KW-0378">Hydrolase</keyword>
<evidence type="ECO:0000256" key="9">
    <source>
        <dbReference type="ARBA" id="ARBA00023679"/>
    </source>
</evidence>
<keyword evidence="8" id="KW-0520">NAD</keyword>
<evidence type="ECO:0000256" key="6">
    <source>
        <dbReference type="ARBA" id="ARBA00022801"/>
    </source>
</evidence>
<evidence type="ECO:0000256" key="1">
    <source>
        <dbReference type="ARBA" id="ARBA00001946"/>
    </source>
</evidence>
<dbReference type="NCBIfam" id="NF001299">
    <property type="entry name" value="PRK00241.1"/>
    <property type="match status" value="1"/>
</dbReference>
<dbReference type="GO" id="GO:0019677">
    <property type="term" value="P:NAD+ catabolic process"/>
    <property type="evidence" value="ECO:0007669"/>
    <property type="project" value="TreeGrafter"/>
</dbReference>
<dbReference type="PANTHER" id="PTHR42904:SF6">
    <property type="entry name" value="NAD-CAPPED RNA HYDROLASE NUDT12"/>
    <property type="match status" value="1"/>
</dbReference>